<proteinExistence type="predicted"/>
<dbReference type="InterPro" id="IPR050879">
    <property type="entry name" value="Acyltransferase_3"/>
</dbReference>
<keyword evidence="2" id="KW-0472">Membrane</keyword>
<feature type="transmembrane region" description="Helical" evidence="2">
    <location>
        <begin position="279"/>
        <end position="299"/>
    </location>
</feature>
<feature type="domain" description="Acyltransferase 3" evidence="3">
    <location>
        <begin position="33"/>
        <end position="367"/>
    </location>
</feature>
<dbReference type="PANTHER" id="PTHR23028">
    <property type="entry name" value="ACETYLTRANSFERASE"/>
    <property type="match status" value="1"/>
</dbReference>
<dbReference type="InterPro" id="IPR043968">
    <property type="entry name" value="SGNH"/>
</dbReference>
<keyword evidence="2" id="KW-1133">Transmembrane helix</keyword>
<keyword evidence="6" id="KW-1185">Reference proteome</keyword>
<feature type="transmembrane region" description="Helical" evidence="2">
    <location>
        <begin position="169"/>
        <end position="186"/>
    </location>
</feature>
<protein>
    <submittedName>
        <fullName evidence="5">Acyltransferase</fullName>
    </submittedName>
</protein>
<feature type="region of interest" description="Disordered" evidence="1">
    <location>
        <begin position="1"/>
        <end position="21"/>
    </location>
</feature>
<evidence type="ECO:0000313" key="6">
    <source>
        <dbReference type="Proteomes" id="UP000812982"/>
    </source>
</evidence>
<gene>
    <name evidence="5" type="ORF">FR943_14275</name>
</gene>
<sequence>MNTLDAPRTEPGTESGSVSPAVMGSRASGFYRHDLDGLRGIAIALVAIFHVWFGRVSGGVDVFLALSGFFFGGKMLRLALNPDAPLHPIPEVVRLLRRLLPALVVVLAGAAVLTILVQPETRWEAFADQSLASLGYYQNWELANTAADYLRAGEAVSPLQHIWSMSVQGQFYVAFLALVFGFALLGRRMFGRHLRAAFITLLSLLTIASFVYAIIAHNVDQATAYYNSFARGWELLVGALAGALVPVVRWPMWLRTILATVSLAAILSCGWLLDGVKEFPGPWTLVPVGATIIFILTAANRDPDTERLPAPNRMLATKPFVSLGSMAYSLYLWHWPLLIFWLSYSGHAQVNFLEGATVLLISGVLAWFTTRYIEDPLRQQKIKPASVTAPQAPLRERLRRPTIVLGSIVGLLGVALTATSFTWREHVTVQRANGKELSGLSARDYPGARALINHARVPKLPMRPTVLEAKDDLPASTTDGCISDFGNLDVINCTYGDKTAARTIAVAGGSHAEHWITALDLLGRLHNFKVVTYLKMGCPLTTEEVPRVMGDNRPYPKCHEWNEKVMTHLIADRPDFVFTTSTRPWNIKPGDVMPGTYIGIWEAFSKANIPVLAMRDTPWLTRNGKPYFPYDCLANGGDAISCGIERSKVLSDHNPTLDFIGRFPLLKPLDMSDAVCRKDYCRVVEGNVLLYHDSHHLSTTYMRTMTAELGRQMAAATGWW</sequence>
<accession>A0ABS6KNC6</accession>
<keyword evidence="2" id="KW-0812">Transmembrane</keyword>
<dbReference type="PANTHER" id="PTHR23028:SF53">
    <property type="entry name" value="ACYL_TRANSF_3 DOMAIN-CONTAINING PROTEIN"/>
    <property type="match status" value="1"/>
</dbReference>
<evidence type="ECO:0000256" key="1">
    <source>
        <dbReference type="SAM" id="MobiDB-lite"/>
    </source>
</evidence>
<name>A0ABS6KNC6_9MYCO</name>
<feature type="transmembrane region" description="Helical" evidence="2">
    <location>
        <begin position="59"/>
        <end position="79"/>
    </location>
</feature>
<feature type="transmembrane region" description="Helical" evidence="2">
    <location>
        <begin position="252"/>
        <end position="273"/>
    </location>
</feature>
<feature type="transmembrane region" description="Helical" evidence="2">
    <location>
        <begin position="356"/>
        <end position="373"/>
    </location>
</feature>
<feature type="transmembrane region" description="Helical" evidence="2">
    <location>
        <begin position="99"/>
        <end position="117"/>
    </location>
</feature>
<organism evidence="5 6">
    <name type="scientific">[Mycobacterium] fortunisiensis</name>
    <dbReference type="NCBI Taxonomy" id="2600579"/>
    <lineage>
        <taxon>Bacteria</taxon>
        <taxon>Bacillati</taxon>
        <taxon>Actinomycetota</taxon>
        <taxon>Actinomycetes</taxon>
        <taxon>Mycobacteriales</taxon>
        <taxon>Mycobacteriaceae</taxon>
        <taxon>Mycolicibacterium</taxon>
    </lineage>
</organism>
<evidence type="ECO:0000259" key="4">
    <source>
        <dbReference type="Pfam" id="PF19040"/>
    </source>
</evidence>
<feature type="transmembrane region" description="Helical" evidence="2">
    <location>
        <begin position="225"/>
        <end position="245"/>
    </location>
</feature>
<feature type="transmembrane region" description="Helical" evidence="2">
    <location>
        <begin position="403"/>
        <end position="423"/>
    </location>
</feature>
<dbReference type="Pfam" id="PF19040">
    <property type="entry name" value="SGNH"/>
    <property type="match status" value="1"/>
</dbReference>
<keyword evidence="5" id="KW-0012">Acyltransferase</keyword>
<evidence type="ECO:0000259" key="3">
    <source>
        <dbReference type="Pfam" id="PF01757"/>
    </source>
</evidence>
<dbReference type="InterPro" id="IPR002656">
    <property type="entry name" value="Acyl_transf_3_dom"/>
</dbReference>
<reference evidence="5 6" key="1">
    <citation type="journal article" date="2021" name="Sci. Rep.">
        <title>Phenotypic and genomic hallmarks of a novel, potentially pathogenic rapidly growing Mycobacterium species related to the Mycobacterium fortuitum complex.</title>
        <authorList>
            <person name="Gharbi R."/>
            <person name="Khanna V."/>
            <person name="Frigui W."/>
            <person name="Mhenni B."/>
            <person name="Brosch R."/>
            <person name="Mardassi H."/>
        </authorList>
    </citation>
    <scope>NUCLEOTIDE SEQUENCE [LARGE SCALE GENOMIC DNA]</scope>
    <source>
        <strain evidence="5 6">TNTM28</strain>
    </source>
</reference>
<keyword evidence="5" id="KW-0808">Transferase</keyword>
<feature type="transmembrane region" description="Helical" evidence="2">
    <location>
        <begin position="198"/>
        <end position="219"/>
    </location>
</feature>
<evidence type="ECO:0000313" key="5">
    <source>
        <dbReference type="EMBL" id="MBU9765004.1"/>
    </source>
</evidence>
<dbReference type="Pfam" id="PF01757">
    <property type="entry name" value="Acyl_transf_3"/>
    <property type="match status" value="1"/>
</dbReference>
<dbReference type="EMBL" id="VOMB01000016">
    <property type="protein sequence ID" value="MBU9765004.1"/>
    <property type="molecule type" value="Genomic_DNA"/>
</dbReference>
<dbReference type="Proteomes" id="UP000812982">
    <property type="component" value="Unassembled WGS sequence"/>
</dbReference>
<dbReference type="GO" id="GO:0016746">
    <property type="term" value="F:acyltransferase activity"/>
    <property type="evidence" value="ECO:0007669"/>
    <property type="project" value="UniProtKB-KW"/>
</dbReference>
<feature type="domain" description="SGNH" evidence="4">
    <location>
        <begin position="491"/>
        <end position="708"/>
    </location>
</feature>
<comment type="caution">
    <text evidence="5">The sequence shown here is derived from an EMBL/GenBank/DDBJ whole genome shotgun (WGS) entry which is preliminary data.</text>
</comment>
<feature type="transmembrane region" description="Helical" evidence="2">
    <location>
        <begin position="320"/>
        <end position="344"/>
    </location>
</feature>
<evidence type="ECO:0000256" key="2">
    <source>
        <dbReference type="SAM" id="Phobius"/>
    </source>
</evidence>